<dbReference type="Pfam" id="PF13041">
    <property type="entry name" value="PPR_2"/>
    <property type="match status" value="2"/>
</dbReference>
<dbReference type="InterPro" id="IPR002885">
    <property type="entry name" value="PPR_rpt"/>
</dbReference>
<dbReference type="GO" id="GO:0003729">
    <property type="term" value="F:mRNA binding"/>
    <property type="evidence" value="ECO:0007669"/>
    <property type="project" value="TreeGrafter"/>
</dbReference>
<gene>
    <name evidence="3" type="ORF">SI8410_04005993</name>
</gene>
<dbReference type="Pfam" id="PF01535">
    <property type="entry name" value="PPR"/>
    <property type="match status" value="1"/>
</dbReference>
<dbReference type="OrthoDB" id="185373at2759"/>
<dbReference type="PANTHER" id="PTHR47933:SF76">
    <property type="entry name" value="PENTACOTRIPEPTIDE-REPEAT REGION OF PRORP DOMAIN-CONTAINING PROTEIN"/>
    <property type="match status" value="1"/>
</dbReference>
<organism evidence="3 4">
    <name type="scientific">Spirodela intermedia</name>
    <name type="common">Intermediate duckweed</name>
    <dbReference type="NCBI Taxonomy" id="51605"/>
    <lineage>
        <taxon>Eukaryota</taxon>
        <taxon>Viridiplantae</taxon>
        <taxon>Streptophyta</taxon>
        <taxon>Embryophyta</taxon>
        <taxon>Tracheophyta</taxon>
        <taxon>Spermatophyta</taxon>
        <taxon>Magnoliopsida</taxon>
        <taxon>Liliopsida</taxon>
        <taxon>Araceae</taxon>
        <taxon>Lemnoideae</taxon>
        <taxon>Spirodela</taxon>
    </lineage>
</organism>
<proteinExistence type="predicted"/>
<sequence length="441" mass="49318">MVTPRQLVLVRQVMAAMVQDRPFGAQLPVSPSFSGFTSDSVCCVLGAVPRYFFLSSRSVGRQRLTARHRSPLRQRNLRQEARDSRVGVCIGGPAAHRDPARVRLGVAKAMEFYSWVESSCGFVHNEGTCREMARVLARANALRCLWGFLGANQRLVGTPTMTAVIKVLGEEGLSREALHAFYRMKQLHCKPDVQTHNVVIAALCQVGNLKRARFLLEQMELPGARYPPDTYTYTILIASYCRRSMQTGCRKAVRRRMWEANRMFRHMLFRGLVPDVVTYNCLIDGLCKTYRIGRALELFDDMLLRGLSPNRVTYNSFIRYFSAVNEVDKAIQMMRAMASKGHGTPTSSSYTPIIHALCEGGRLNEGRNLLVEMVSGGSIPREYTYKLVSQTLIASGEALLPIDICRRINAGVEARLRHAIQAKPLMDGGGLLNNEKGDLPC</sequence>
<protein>
    <submittedName>
        <fullName evidence="3">Uncharacterized protein</fullName>
    </submittedName>
</protein>
<dbReference type="InterPro" id="IPR011990">
    <property type="entry name" value="TPR-like_helical_dom_sf"/>
</dbReference>
<reference evidence="3" key="1">
    <citation type="submission" date="2020-02" db="EMBL/GenBank/DDBJ databases">
        <authorList>
            <person name="Scholz U."/>
            <person name="Mascher M."/>
            <person name="Fiebig A."/>
        </authorList>
    </citation>
    <scope>NUCLEOTIDE SEQUENCE</scope>
</reference>
<dbReference type="PANTHER" id="PTHR47933">
    <property type="entry name" value="PENTATRICOPEPTIDE REPEAT-CONTAINING PROTEIN 1, MITOCHONDRIAL"/>
    <property type="match status" value="1"/>
</dbReference>
<feature type="repeat" description="PPR" evidence="2">
    <location>
        <begin position="275"/>
        <end position="309"/>
    </location>
</feature>
<feature type="repeat" description="PPR" evidence="2">
    <location>
        <begin position="310"/>
        <end position="344"/>
    </location>
</feature>
<dbReference type="NCBIfam" id="TIGR00756">
    <property type="entry name" value="PPR"/>
    <property type="match status" value="4"/>
</dbReference>
<evidence type="ECO:0000313" key="4">
    <source>
        <dbReference type="Proteomes" id="UP000663760"/>
    </source>
</evidence>
<dbReference type="EMBL" id="LR746267">
    <property type="protein sequence ID" value="CAA7395332.1"/>
    <property type="molecule type" value="Genomic_DNA"/>
</dbReference>
<evidence type="ECO:0000313" key="3">
    <source>
        <dbReference type="EMBL" id="CAA7395332.1"/>
    </source>
</evidence>
<dbReference type="PROSITE" id="PS51375">
    <property type="entry name" value="PPR"/>
    <property type="match status" value="4"/>
</dbReference>
<feature type="repeat" description="PPR" evidence="2">
    <location>
        <begin position="346"/>
        <end position="380"/>
    </location>
</feature>
<dbReference type="InterPro" id="IPR051240">
    <property type="entry name" value="Mito_RNA-Proc/Resp"/>
</dbReference>
<evidence type="ECO:0000256" key="1">
    <source>
        <dbReference type="ARBA" id="ARBA00022737"/>
    </source>
</evidence>
<name>A0A7I8KCW7_SPIIN</name>
<keyword evidence="4" id="KW-1185">Reference proteome</keyword>
<dbReference type="AlphaFoldDB" id="A0A7I8KCW7"/>
<keyword evidence="1" id="KW-0677">Repeat</keyword>
<evidence type="ECO:0000256" key="2">
    <source>
        <dbReference type="PROSITE-ProRule" id="PRU00708"/>
    </source>
</evidence>
<accession>A0A7I8KCW7</accession>
<feature type="repeat" description="PPR" evidence="2">
    <location>
        <begin position="192"/>
        <end position="226"/>
    </location>
</feature>
<dbReference type="Gene3D" id="1.25.40.10">
    <property type="entry name" value="Tetratricopeptide repeat domain"/>
    <property type="match status" value="2"/>
</dbReference>
<dbReference type="Proteomes" id="UP000663760">
    <property type="component" value="Chromosome 4"/>
</dbReference>